<dbReference type="Proteomes" id="UP000829829">
    <property type="component" value="Chromosome 1"/>
</dbReference>
<reference evidence="1" key="1">
    <citation type="submission" date="2022-02" db="EMBL/GenBank/DDBJ databases">
        <title>The genetically variable rfb locus in Leptospira is a mobile cassette and a molecular signature of serovar identity.</title>
        <authorList>
            <person name="Nieves C."/>
            <person name="Vincent A.T."/>
            <person name="Zarantonelli L."/>
            <person name="Picardeau M."/>
            <person name="Veyrier F.J."/>
            <person name="Buschiazzo A."/>
        </authorList>
    </citation>
    <scope>NUCLEOTIDE SEQUENCE</scope>
    <source>
        <strain evidence="1">IP1512017</strain>
    </source>
</reference>
<evidence type="ECO:0000313" key="1">
    <source>
        <dbReference type="EMBL" id="UOG55759.1"/>
    </source>
</evidence>
<dbReference type="RefSeq" id="WP_243815263.1">
    <property type="nucleotide sequence ID" value="NZ_CP091957.1"/>
</dbReference>
<name>A0AAE9G8M6_9LEPT</name>
<proteinExistence type="predicted"/>
<protein>
    <submittedName>
        <fullName evidence="1">Uncharacterized protein</fullName>
    </submittedName>
</protein>
<sequence length="48" mass="5893">MHRSAGRVKLSRTLLWIAFYIKTKEYYYIKFLSFNLLTEMRAWSGCLW</sequence>
<organism evidence="1 2">
    <name type="scientific">Leptospira noguchii</name>
    <dbReference type="NCBI Taxonomy" id="28182"/>
    <lineage>
        <taxon>Bacteria</taxon>
        <taxon>Pseudomonadati</taxon>
        <taxon>Spirochaetota</taxon>
        <taxon>Spirochaetia</taxon>
        <taxon>Leptospirales</taxon>
        <taxon>Leptospiraceae</taxon>
        <taxon>Leptospira</taxon>
    </lineage>
</organism>
<dbReference type="AlphaFoldDB" id="A0AAE9G8M6"/>
<accession>A0AAE9G8M6</accession>
<dbReference type="EMBL" id="CP091957">
    <property type="protein sequence ID" value="UOG55759.1"/>
    <property type="molecule type" value="Genomic_DNA"/>
</dbReference>
<evidence type="ECO:0000313" key="2">
    <source>
        <dbReference type="Proteomes" id="UP000829829"/>
    </source>
</evidence>
<gene>
    <name evidence="1" type="ORF">MAL03_12865</name>
</gene>